<dbReference type="PANTHER" id="PTHR43080:SF2">
    <property type="entry name" value="CBS DOMAIN-CONTAINING PROTEIN"/>
    <property type="match status" value="1"/>
</dbReference>
<dbReference type="SUPFAM" id="SSF54631">
    <property type="entry name" value="CBS-domain pair"/>
    <property type="match status" value="1"/>
</dbReference>
<feature type="domain" description="CBS" evidence="3">
    <location>
        <begin position="7"/>
        <end position="64"/>
    </location>
</feature>
<keyword evidence="1 2" id="KW-0129">CBS domain</keyword>
<evidence type="ECO:0000256" key="1">
    <source>
        <dbReference type="ARBA" id="ARBA00023122"/>
    </source>
</evidence>
<dbReference type="CDD" id="cd04622">
    <property type="entry name" value="CBS_pair_HRP1_like"/>
    <property type="match status" value="1"/>
</dbReference>
<dbReference type="HOGENOM" id="CLU_040681_12_0_4"/>
<feature type="domain" description="CBS" evidence="3">
    <location>
        <begin position="71"/>
        <end position="130"/>
    </location>
</feature>
<dbReference type="Gene3D" id="3.10.580.10">
    <property type="entry name" value="CBS-domain"/>
    <property type="match status" value="1"/>
</dbReference>
<keyword evidence="5" id="KW-1185">Reference proteome</keyword>
<protein>
    <recommendedName>
        <fullName evidence="3">CBS domain-containing protein</fullName>
    </recommendedName>
</protein>
<dbReference type="PANTHER" id="PTHR43080">
    <property type="entry name" value="CBS DOMAIN-CONTAINING PROTEIN CBSX3, MITOCHONDRIAL"/>
    <property type="match status" value="1"/>
</dbReference>
<name>A1K6B0_AZOSB</name>
<dbReference type="KEGG" id="azo:azo1748"/>
<dbReference type="InterPro" id="IPR046342">
    <property type="entry name" value="CBS_dom_sf"/>
</dbReference>
<dbReference type="InterPro" id="IPR000644">
    <property type="entry name" value="CBS_dom"/>
</dbReference>
<dbReference type="Proteomes" id="UP000002588">
    <property type="component" value="Chromosome"/>
</dbReference>
<evidence type="ECO:0000313" key="4">
    <source>
        <dbReference type="EMBL" id="CAL94365.1"/>
    </source>
</evidence>
<dbReference type="AlphaFoldDB" id="A1K6B0"/>
<dbReference type="STRING" id="62928.azo1748"/>
<gene>
    <name evidence="4" type="ordered locus">azo1748</name>
</gene>
<dbReference type="PROSITE" id="PS51371">
    <property type="entry name" value="CBS"/>
    <property type="match status" value="2"/>
</dbReference>
<reference evidence="4 5" key="1">
    <citation type="journal article" date="2006" name="Nat. Biotechnol.">
        <title>Complete genome of the mutualistic, N2-fixing grass endophyte Azoarcus sp. strain BH72.</title>
        <authorList>
            <person name="Krause A."/>
            <person name="Ramakumar A."/>
            <person name="Bartels D."/>
            <person name="Battistoni F."/>
            <person name="Bekel T."/>
            <person name="Boch J."/>
            <person name="Boehm M."/>
            <person name="Friedrich F."/>
            <person name="Hurek T."/>
            <person name="Krause L."/>
            <person name="Linke B."/>
            <person name="McHardy A.C."/>
            <person name="Sarkar A."/>
            <person name="Schneiker S."/>
            <person name="Syed A.A."/>
            <person name="Thauer R."/>
            <person name="Vorhoelter F.-J."/>
            <person name="Weidner S."/>
            <person name="Puehler A."/>
            <person name="Reinhold-Hurek B."/>
            <person name="Kaiser O."/>
            <person name="Goesmann A."/>
        </authorList>
    </citation>
    <scope>NUCLEOTIDE SEQUENCE [LARGE SCALE GENOMIC DNA]</scope>
    <source>
        <strain evidence="4 5">BH72</strain>
    </source>
</reference>
<evidence type="ECO:0000313" key="5">
    <source>
        <dbReference type="Proteomes" id="UP000002588"/>
    </source>
</evidence>
<sequence>MLVRDAMTPDVRMVTPSQSIHDAARLMAEWDVGSLPVSEDDRLVGMLTDRDITIRAVAAGRSPETPVREVMSRDVKYCFDDDEVESVAHNMGEVQLHRLVVLDHDKRMVGIVALADIAQCEGAEPAGAAVCGISEPTHGAASRSMS</sequence>
<dbReference type="EMBL" id="AM406670">
    <property type="protein sequence ID" value="CAL94365.1"/>
    <property type="molecule type" value="Genomic_DNA"/>
</dbReference>
<dbReference type="SMART" id="SM00116">
    <property type="entry name" value="CBS"/>
    <property type="match status" value="2"/>
</dbReference>
<keyword evidence="4" id="KW-0560">Oxidoreductase</keyword>
<dbReference type="RefSeq" id="WP_011765481.1">
    <property type="nucleotide sequence ID" value="NC_008702.1"/>
</dbReference>
<evidence type="ECO:0000259" key="3">
    <source>
        <dbReference type="PROSITE" id="PS51371"/>
    </source>
</evidence>
<dbReference type="Pfam" id="PF00571">
    <property type="entry name" value="CBS"/>
    <property type="match status" value="2"/>
</dbReference>
<evidence type="ECO:0000256" key="2">
    <source>
        <dbReference type="PROSITE-ProRule" id="PRU00703"/>
    </source>
</evidence>
<dbReference type="InterPro" id="IPR051257">
    <property type="entry name" value="Diverse_CBS-Domain"/>
</dbReference>
<dbReference type="GO" id="GO:0016491">
    <property type="term" value="F:oxidoreductase activity"/>
    <property type="evidence" value="ECO:0007669"/>
    <property type="project" value="UniProtKB-KW"/>
</dbReference>
<accession>A1K6B0</accession>
<organism evidence="4 5">
    <name type="scientific">Azoarcus sp. (strain BH72)</name>
    <dbReference type="NCBI Taxonomy" id="418699"/>
    <lineage>
        <taxon>Bacteria</taxon>
        <taxon>Pseudomonadati</taxon>
        <taxon>Pseudomonadota</taxon>
        <taxon>Betaproteobacteria</taxon>
        <taxon>Rhodocyclales</taxon>
        <taxon>Zoogloeaceae</taxon>
        <taxon>Azoarcus</taxon>
    </lineage>
</organism>
<dbReference type="eggNOG" id="COG0517">
    <property type="taxonomic scope" value="Bacteria"/>
</dbReference>
<proteinExistence type="predicted"/>